<dbReference type="InterPro" id="IPR053187">
    <property type="entry name" value="Notoamide_regulator"/>
</dbReference>
<dbReference type="RefSeq" id="XP_060359335.1">
    <property type="nucleotide sequence ID" value="XM_060503336.1"/>
</dbReference>
<comment type="caution">
    <text evidence="1">The sequence shown here is derived from an EMBL/GenBank/DDBJ whole genome shotgun (WGS) entry which is preliminary data.</text>
</comment>
<feature type="non-terminal residue" evidence="1">
    <location>
        <position position="1"/>
    </location>
</feature>
<evidence type="ECO:0008006" key="3">
    <source>
        <dbReference type="Google" id="ProtNLM"/>
    </source>
</evidence>
<dbReference type="GO" id="GO:0000981">
    <property type="term" value="F:DNA-binding transcription factor activity, RNA polymerase II-specific"/>
    <property type="evidence" value="ECO:0007669"/>
    <property type="project" value="InterPro"/>
</dbReference>
<sequence>VFETQCSATRPICSRCSVQNVECEWDTEPETTRRRAIVSRLQECERENSNLHELIRNLQSRPEAEATEIFNRLRAARDPFQVLDLIRIGDILL</sequence>
<dbReference type="GeneID" id="85387235"/>
<dbReference type="Gene3D" id="4.10.240.10">
    <property type="entry name" value="Zn(2)-C6 fungal-type DNA-binding domain"/>
    <property type="match status" value="1"/>
</dbReference>
<dbReference type="PANTHER" id="PTHR47256:SF1">
    <property type="entry name" value="ZN(II)2CYS6 TRANSCRIPTION FACTOR (EUROFUNG)"/>
    <property type="match status" value="1"/>
</dbReference>
<dbReference type="PANTHER" id="PTHR47256">
    <property type="entry name" value="ZN(II)2CYS6 TRANSCRIPTION FACTOR (EUROFUNG)-RELATED"/>
    <property type="match status" value="1"/>
</dbReference>
<dbReference type="GO" id="GO:0008270">
    <property type="term" value="F:zinc ion binding"/>
    <property type="evidence" value="ECO:0007669"/>
    <property type="project" value="InterPro"/>
</dbReference>
<dbReference type="AlphaFoldDB" id="A0AAD8XD07"/>
<dbReference type="EMBL" id="JAHMHS010000150">
    <property type="protein sequence ID" value="KAK1712217.1"/>
    <property type="molecule type" value="Genomic_DNA"/>
</dbReference>
<protein>
    <recommendedName>
        <fullName evidence="3">Zn(2)-C6 fungal-type domain-containing protein</fullName>
    </recommendedName>
</protein>
<dbReference type="InterPro" id="IPR036864">
    <property type="entry name" value="Zn2-C6_fun-type_DNA-bd_sf"/>
</dbReference>
<gene>
    <name evidence="1" type="ORF">BDZ83DRAFT_533193</name>
</gene>
<accession>A0AAD8XD07</accession>
<keyword evidence="2" id="KW-1185">Reference proteome</keyword>
<evidence type="ECO:0000313" key="2">
    <source>
        <dbReference type="Proteomes" id="UP001244207"/>
    </source>
</evidence>
<feature type="non-terminal residue" evidence="1">
    <location>
        <position position="93"/>
    </location>
</feature>
<organism evidence="1 2">
    <name type="scientific">Glomerella acutata</name>
    <name type="common">Colletotrichum acutatum</name>
    <dbReference type="NCBI Taxonomy" id="27357"/>
    <lineage>
        <taxon>Eukaryota</taxon>
        <taxon>Fungi</taxon>
        <taxon>Dikarya</taxon>
        <taxon>Ascomycota</taxon>
        <taxon>Pezizomycotina</taxon>
        <taxon>Sordariomycetes</taxon>
        <taxon>Hypocreomycetidae</taxon>
        <taxon>Glomerellales</taxon>
        <taxon>Glomerellaceae</taxon>
        <taxon>Colletotrichum</taxon>
        <taxon>Colletotrichum acutatum species complex</taxon>
    </lineage>
</organism>
<proteinExistence type="predicted"/>
<reference evidence="1" key="1">
    <citation type="submission" date="2021-12" db="EMBL/GenBank/DDBJ databases">
        <title>Comparative genomics, transcriptomics and evolutionary studies reveal genomic signatures of adaptation to plant cell wall in hemibiotrophic fungi.</title>
        <authorList>
            <consortium name="DOE Joint Genome Institute"/>
            <person name="Baroncelli R."/>
            <person name="Diaz J.F."/>
            <person name="Benocci T."/>
            <person name="Peng M."/>
            <person name="Battaglia E."/>
            <person name="Haridas S."/>
            <person name="Andreopoulos W."/>
            <person name="Labutti K."/>
            <person name="Pangilinan J."/>
            <person name="Floch G.L."/>
            <person name="Makela M.R."/>
            <person name="Henrissat B."/>
            <person name="Grigoriev I.V."/>
            <person name="Crouch J.A."/>
            <person name="De Vries R.P."/>
            <person name="Sukno S.A."/>
            <person name="Thon M.R."/>
        </authorList>
    </citation>
    <scope>NUCLEOTIDE SEQUENCE</scope>
    <source>
        <strain evidence="1">CBS 112980</strain>
    </source>
</reference>
<evidence type="ECO:0000313" key="1">
    <source>
        <dbReference type="EMBL" id="KAK1712217.1"/>
    </source>
</evidence>
<name>A0AAD8XD07_GLOAC</name>
<dbReference type="Proteomes" id="UP001244207">
    <property type="component" value="Unassembled WGS sequence"/>
</dbReference>